<evidence type="ECO:0000313" key="3">
    <source>
        <dbReference type="EMBL" id="NDU96623.1"/>
    </source>
</evidence>
<name>A0A6L9LCS9_9BACT</name>
<feature type="compositionally biased region" description="Basic and acidic residues" evidence="1">
    <location>
        <begin position="109"/>
        <end position="120"/>
    </location>
</feature>
<feature type="transmembrane region" description="Helical" evidence="2">
    <location>
        <begin position="12"/>
        <end position="32"/>
    </location>
</feature>
<evidence type="ECO:0000256" key="2">
    <source>
        <dbReference type="SAM" id="Phobius"/>
    </source>
</evidence>
<dbReference type="AlphaFoldDB" id="A0A6L9LCS9"/>
<comment type="caution">
    <text evidence="3">The sequence shown here is derived from an EMBL/GenBank/DDBJ whole genome shotgun (WGS) entry which is preliminary data.</text>
</comment>
<evidence type="ECO:0000256" key="1">
    <source>
        <dbReference type="SAM" id="MobiDB-lite"/>
    </source>
</evidence>
<dbReference type="EMBL" id="JAAFZH010000007">
    <property type="protein sequence ID" value="NDU96623.1"/>
    <property type="molecule type" value="Genomic_DNA"/>
</dbReference>
<evidence type="ECO:0000313" key="4">
    <source>
        <dbReference type="Proteomes" id="UP000474175"/>
    </source>
</evidence>
<keyword evidence="2" id="KW-0472">Membrane</keyword>
<keyword evidence="2" id="KW-1133">Transmembrane helix</keyword>
<sequence length="308" mass="34914">MGTEPRQPKTKLSTTIVTSLFLLSLATGIYFWKTSGQMARQNNLNELRADSLLSAKFRLEGDIRSLESQLESNADNSMSLDNRITDLHQLLDQRDHEIQLLRRDKARLERSTQLHNRKTDTSTTRTDSLEKQLEAVSDKVDWLSENNSLLVKQNNDLQNQISHLNNTLSTTVSRTTLTGDAFFVEATKGNKKETAKAKKVKTLTISLNILSELHLEGSQEVYLSLTNEQRAASIPPLRTTTVSLATTNDVIPVHATQRINFDQNPQRISFIVRPGTPLKPGKYRASVFTKDRYLGSVDFQFRDSFLFF</sequence>
<keyword evidence="2" id="KW-0812">Transmembrane</keyword>
<reference evidence="3 4" key="1">
    <citation type="submission" date="2020-02" db="EMBL/GenBank/DDBJ databases">
        <title>Draft genome sequence of two Spirosoma agri KCTC 52727 and Spirosoma terrae KCTC 52035.</title>
        <authorList>
            <person name="Rojas J."/>
            <person name="Ambika Manirajan B."/>
            <person name="Suarez C."/>
            <person name="Ratering S."/>
            <person name="Schnell S."/>
        </authorList>
    </citation>
    <scope>NUCLEOTIDE SEQUENCE [LARGE SCALE GENOMIC DNA]</scope>
    <source>
        <strain evidence="3 4">KCTC 52035</strain>
    </source>
</reference>
<gene>
    <name evidence="3" type="ORF">GK108_17205</name>
</gene>
<keyword evidence="4" id="KW-1185">Reference proteome</keyword>
<organism evidence="3 4">
    <name type="scientific">Spirosoma terrae</name>
    <dbReference type="NCBI Taxonomy" id="1968276"/>
    <lineage>
        <taxon>Bacteria</taxon>
        <taxon>Pseudomonadati</taxon>
        <taxon>Bacteroidota</taxon>
        <taxon>Cytophagia</taxon>
        <taxon>Cytophagales</taxon>
        <taxon>Cytophagaceae</taxon>
        <taxon>Spirosoma</taxon>
    </lineage>
</organism>
<feature type="region of interest" description="Disordered" evidence="1">
    <location>
        <begin position="109"/>
        <end position="128"/>
    </location>
</feature>
<protein>
    <submittedName>
        <fullName evidence="3">Uncharacterized protein</fullName>
    </submittedName>
</protein>
<dbReference type="Proteomes" id="UP000474175">
    <property type="component" value="Unassembled WGS sequence"/>
</dbReference>
<accession>A0A6L9LCS9</accession>
<proteinExistence type="predicted"/>